<reference evidence="2 4" key="1">
    <citation type="journal article" date="2012" name="Nature">
        <title>Algal genomes reveal evolutionary mosaicism and the fate of nucleomorphs.</title>
        <authorList>
            <consortium name="DOE Joint Genome Institute"/>
            <person name="Curtis B.A."/>
            <person name="Tanifuji G."/>
            <person name="Burki F."/>
            <person name="Gruber A."/>
            <person name="Irimia M."/>
            <person name="Maruyama S."/>
            <person name="Arias M.C."/>
            <person name="Ball S.G."/>
            <person name="Gile G.H."/>
            <person name="Hirakawa Y."/>
            <person name="Hopkins J.F."/>
            <person name="Kuo A."/>
            <person name="Rensing S.A."/>
            <person name="Schmutz J."/>
            <person name="Symeonidi A."/>
            <person name="Elias M."/>
            <person name="Eveleigh R.J."/>
            <person name="Herman E.K."/>
            <person name="Klute M.J."/>
            <person name="Nakayama T."/>
            <person name="Obornik M."/>
            <person name="Reyes-Prieto A."/>
            <person name="Armbrust E.V."/>
            <person name="Aves S.J."/>
            <person name="Beiko R.G."/>
            <person name="Coutinho P."/>
            <person name="Dacks J.B."/>
            <person name="Durnford D.G."/>
            <person name="Fast N.M."/>
            <person name="Green B.R."/>
            <person name="Grisdale C.J."/>
            <person name="Hempel F."/>
            <person name="Henrissat B."/>
            <person name="Hoppner M.P."/>
            <person name="Ishida K."/>
            <person name="Kim E."/>
            <person name="Koreny L."/>
            <person name="Kroth P.G."/>
            <person name="Liu Y."/>
            <person name="Malik S.B."/>
            <person name="Maier U.G."/>
            <person name="McRose D."/>
            <person name="Mock T."/>
            <person name="Neilson J.A."/>
            <person name="Onodera N.T."/>
            <person name="Poole A.M."/>
            <person name="Pritham E.J."/>
            <person name="Richards T.A."/>
            <person name="Rocap G."/>
            <person name="Roy S.W."/>
            <person name="Sarai C."/>
            <person name="Schaack S."/>
            <person name="Shirato S."/>
            <person name="Slamovits C.H."/>
            <person name="Spencer D.F."/>
            <person name="Suzuki S."/>
            <person name="Worden A.Z."/>
            <person name="Zauner S."/>
            <person name="Barry K."/>
            <person name="Bell C."/>
            <person name="Bharti A.K."/>
            <person name="Crow J.A."/>
            <person name="Grimwood J."/>
            <person name="Kramer R."/>
            <person name="Lindquist E."/>
            <person name="Lucas S."/>
            <person name="Salamov A."/>
            <person name="McFadden G.I."/>
            <person name="Lane C.E."/>
            <person name="Keeling P.J."/>
            <person name="Gray M.W."/>
            <person name="Grigoriev I.V."/>
            <person name="Archibald J.M."/>
        </authorList>
    </citation>
    <scope>NUCLEOTIDE SEQUENCE</scope>
    <source>
        <strain evidence="2 4">CCMP2712</strain>
    </source>
</reference>
<feature type="region of interest" description="Disordered" evidence="1">
    <location>
        <begin position="84"/>
        <end position="104"/>
    </location>
</feature>
<name>L1IM57_GUITC</name>
<dbReference type="EnsemblProtists" id="EKX37321">
    <property type="protein sequence ID" value="EKX37321"/>
    <property type="gene ID" value="GUITHDRAFT_155009"/>
</dbReference>
<dbReference type="AlphaFoldDB" id="L1IM57"/>
<gene>
    <name evidence="2" type="ORF">GUITHDRAFT_155009</name>
</gene>
<keyword evidence="4" id="KW-1185">Reference proteome</keyword>
<dbReference type="RefSeq" id="XP_005824301.1">
    <property type="nucleotide sequence ID" value="XM_005824244.1"/>
</dbReference>
<accession>L1IM57</accession>
<protein>
    <submittedName>
        <fullName evidence="2 3">Uncharacterized protein</fullName>
    </submittedName>
</protein>
<dbReference type="EMBL" id="JH993061">
    <property type="protein sequence ID" value="EKX37321.1"/>
    <property type="molecule type" value="Genomic_DNA"/>
</dbReference>
<dbReference type="KEGG" id="gtt:GUITHDRAFT_155009"/>
<evidence type="ECO:0000256" key="1">
    <source>
        <dbReference type="SAM" id="MobiDB-lite"/>
    </source>
</evidence>
<dbReference type="HOGENOM" id="CLU_2255333_0_0_1"/>
<proteinExistence type="predicted"/>
<sequence>MFQVLIMGTALRNQEAQYVEPGRTCYTTGGICPKRIQVIKNCVTEGFCGGKRGPLTGIERLKWKPLHFLKEDGVADSLTKANASAAGYQSEFKNRPFPPLFTNS</sequence>
<evidence type="ECO:0000313" key="2">
    <source>
        <dbReference type="EMBL" id="EKX37321.1"/>
    </source>
</evidence>
<evidence type="ECO:0000313" key="4">
    <source>
        <dbReference type="Proteomes" id="UP000011087"/>
    </source>
</evidence>
<organism evidence="2">
    <name type="scientific">Guillardia theta (strain CCMP2712)</name>
    <name type="common">Cryptophyte</name>
    <dbReference type="NCBI Taxonomy" id="905079"/>
    <lineage>
        <taxon>Eukaryota</taxon>
        <taxon>Cryptophyceae</taxon>
        <taxon>Pyrenomonadales</taxon>
        <taxon>Geminigeraceae</taxon>
        <taxon>Guillardia</taxon>
    </lineage>
</organism>
<evidence type="ECO:0000313" key="3">
    <source>
        <dbReference type="EnsemblProtists" id="EKX37321"/>
    </source>
</evidence>
<dbReference type="Proteomes" id="UP000011087">
    <property type="component" value="Unassembled WGS sequence"/>
</dbReference>
<reference evidence="3" key="3">
    <citation type="submission" date="2016-03" db="UniProtKB">
        <authorList>
            <consortium name="EnsemblProtists"/>
        </authorList>
    </citation>
    <scope>IDENTIFICATION</scope>
</reference>
<dbReference type="PaxDb" id="55529-EKX37321"/>
<dbReference type="GeneID" id="17294037"/>
<reference evidence="4" key="2">
    <citation type="submission" date="2012-11" db="EMBL/GenBank/DDBJ databases">
        <authorList>
            <person name="Kuo A."/>
            <person name="Curtis B.A."/>
            <person name="Tanifuji G."/>
            <person name="Burki F."/>
            <person name="Gruber A."/>
            <person name="Irimia M."/>
            <person name="Maruyama S."/>
            <person name="Arias M.C."/>
            <person name="Ball S.G."/>
            <person name="Gile G.H."/>
            <person name="Hirakawa Y."/>
            <person name="Hopkins J.F."/>
            <person name="Rensing S.A."/>
            <person name="Schmutz J."/>
            <person name="Symeonidi A."/>
            <person name="Elias M."/>
            <person name="Eveleigh R.J."/>
            <person name="Herman E.K."/>
            <person name="Klute M.J."/>
            <person name="Nakayama T."/>
            <person name="Obornik M."/>
            <person name="Reyes-Prieto A."/>
            <person name="Armbrust E.V."/>
            <person name="Aves S.J."/>
            <person name="Beiko R.G."/>
            <person name="Coutinho P."/>
            <person name="Dacks J.B."/>
            <person name="Durnford D.G."/>
            <person name="Fast N.M."/>
            <person name="Green B.R."/>
            <person name="Grisdale C."/>
            <person name="Hempe F."/>
            <person name="Henrissat B."/>
            <person name="Hoppner M.P."/>
            <person name="Ishida K.-I."/>
            <person name="Kim E."/>
            <person name="Koreny L."/>
            <person name="Kroth P.G."/>
            <person name="Liu Y."/>
            <person name="Malik S.-B."/>
            <person name="Maier U.G."/>
            <person name="McRose D."/>
            <person name="Mock T."/>
            <person name="Neilson J.A."/>
            <person name="Onodera N.T."/>
            <person name="Poole A.M."/>
            <person name="Pritham E.J."/>
            <person name="Richards T.A."/>
            <person name="Rocap G."/>
            <person name="Roy S.W."/>
            <person name="Sarai C."/>
            <person name="Schaack S."/>
            <person name="Shirato S."/>
            <person name="Slamovits C.H."/>
            <person name="Spencer D.F."/>
            <person name="Suzuki S."/>
            <person name="Worden A.Z."/>
            <person name="Zauner S."/>
            <person name="Barry K."/>
            <person name="Bell C."/>
            <person name="Bharti A.K."/>
            <person name="Crow J.A."/>
            <person name="Grimwood J."/>
            <person name="Kramer R."/>
            <person name="Lindquist E."/>
            <person name="Lucas S."/>
            <person name="Salamov A."/>
            <person name="McFadden G.I."/>
            <person name="Lane C.E."/>
            <person name="Keeling P.J."/>
            <person name="Gray M.W."/>
            <person name="Grigoriev I.V."/>
            <person name="Archibald J.M."/>
        </authorList>
    </citation>
    <scope>NUCLEOTIDE SEQUENCE</scope>
    <source>
        <strain evidence="4">CCMP2712</strain>
    </source>
</reference>